<sequence length="257" mass="27366">MSTTTKFYAVSDAKSFRPSAVSQPGAFAVDATAAAASIPTTVPPDEKSCSPSSTSQPALLLAADSTASTTPPVLANVNSMSANDTPNFPSPTASQADDSSAEMDFTASPENNHNTPTPEIAWSTAGTSRKPASTARPRTELISVGIQLPPGTLTAKLPLYDLLAAIISVAHLSSKTSAEITLQAKLAQSLVFLKTHSPLTTHLLLSLTHLQLHAVLLRDQLELWQQNKDIMDELQQLRHEVRVLFESLDETASRQDP</sequence>
<gene>
    <name evidence="1" type="ORF">HPB49_006277</name>
</gene>
<dbReference type="EMBL" id="CM023477">
    <property type="protein sequence ID" value="KAH7936902.1"/>
    <property type="molecule type" value="Genomic_DNA"/>
</dbReference>
<reference evidence="1" key="1">
    <citation type="submission" date="2020-05" db="EMBL/GenBank/DDBJ databases">
        <title>Large-scale comparative analyses of tick genomes elucidate their genetic diversity and vector capacities.</title>
        <authorList>
            <person name="Jia N."/>
            <person name="Wang J."/>
            <person name="Shi W."/>
            <person name="Du L."/>
            <person name="Sun Y."/>
            <person name="Zhan W."/>
            <person name="Jiang J."/>
            <person name="Wang Q."/>
            <person name="Zhang B."/>
            <person name="Ji P."/>
            <person name="Sakyi L.B."/>
            <person name="Cui X."/>
            <person name="Yuan T."/>
            <person name="Jiang B."/>
            <person name="Yang W."/>
            <person name="Lam T.T.-Y."/>
            <person name="Chang Q."/>
            <person name="Ding S."/>
            <person name="Wang X."/>
            <person name="Zhu J."/>
            <person name="Ruan X."/>
            <person name="Zhao L."/>
            <person name="Wei J."/>
            <person name="Que T."/>
            <person name="Du C."/>
            <person name="Cheng J."/>
            <person name="Dai P."/>
            <person name="Han X."/>
            <person name="Huang E."/>
            <person name="Gao Y."/>
            <person name="Liu J."/>
            <person name="Shao H."/>
            <person name="Ye R."/>
            <person name="Li L."/>
            <person name="Wei W."/>
            <person name="Wang X."/>
            <person name="Wang C."/>
            <person name="Yang T."/>
            <person name="Huo Q."/>
            <person name="Li W."/>
            <person name="Guo W."/>
            <person name="Chen H."/>
            <person name="Zhou L."/>
            <person name="Ni X."/>
            <person name="Tian J."/>
            <person name="Zhou Y."/>
            <person name="Sheng Y."/>
            <person name="Liu T."/>
            <person name="Pan Y."/>
            <person name="Xia L."/>
            <person name="Li J."/>
            <person name="Zhao F."/>
            <person name="Cao W."/>
        </authorList>
    </citation>
    <scope>NUCLEOTIDE SEQUENCE</scope>
    <source>
        <strain evidence="1">Dsil-2018</strain>
    </source>
</reference>
<evidence type="ECO:0000313" key="1">
    <source>
        <dbReference type="EMBL" id="KAH7936902.1"/>
    </source>
</evidence>
<keyword evidence="2" id="KW-1185">Reference proteome</keyword>
<protein>
    <submittedName>
        <fullName evidence="1">Uncharacterized protein</fullName>
    </submittedName>
</protein>
<evidence type="ECO:0000313" key="2">
    <source>
        <dbReference type="Proteomes" id="UP000821865"/>
    </source>
</evidence>
<organism evidence="1 2">
    <name type="scientific">Dermacentor silvarum</name>
    <name type="common">Tick</name>
    <dbReference type="NCBI Taxonomy" id="543639"/>
    <lineage>
        <taxon>Eukaryota</taxon>
        <taxon>Metazoa</taxon>
        <taxon>Ecdysozoa</taxon>
        <taxon>Arthropoda</taxon>
        <taxon>Chelicerata</taxon>
        <taxon>Arachnida</taxon>
        <taxon>Acari</taxon>
        <taxon>Parasitiformes</taxon>
        <taxon>Ixodida</taxon>
        <taxon>Ixodoidea</taxon>
        <taxon>Ixodidae</taxon>
        <taxon>Rhipicephalinae</taxon>
        <taxon>Dermacentor</taxon>
    </lineage>
</organism>
<dbReference type="Proteomes" id="UP000821865">
    <property type="component" value="Chromosome 8"/>
</dbReference>
<comment type="caution">
    <text evidence="1">The sequence shown here is derived from an EMBL/GenBank/DDBJ whole genome shotgun (WGS) entry which is preliminary data.</text>
</comment>
<accession>A0ACB8C7K8</accession>
<proteinExistence type="predicted"/>
<name>A0ACB8C7K8_DERSI</name>